<keyword evidence="12" id="KW-1185">Reference proteome</keyword>
<comment type="caution">
    <text evidence="11">The sequence shown here is derived from an EMBL/GenBank/DDBJ whole genome shotgun (WGS) entry which is preliminary data.</text>
</comment>
<keyword evidence="6" id="KW-0479">Metal-binding</keyword>
<dbReference type="SUPFAM" id="SSF52540">
    <property type="entry name" value="P-loop containing nucleoside triphosphate hydrolases"/>
    <property type="match status" value="1"/>
</dbReference>
<evidence type="ECO:0000256" key="7">
    <source>
        <dbReference type="ARBA" id="ARBA00022741"/>
    </source>
</evidence>
<dbReference type="GO" id="GO:0005524">
    <property type="term" value="F:ATP binding"/>
    <property type="evidence" value="ECO:0007669"/>
    <property type="project" value="UniProtKB-KW"/>
</dbReference>
<proteinExistence type="inferred from homology"/>
<dbReference type="PANTHER" id="PTHR33540">
    <property type="entry name" value="TRNA THREONYLCARBAMOYLADENOSINE BIOSYNTHESIS PROTEIN TSAE"/>
    <property type="match status" value="1"/>
</dbReference>
<evidence type="ECO:0000256" key="3">
    <source>
        <dbReference type="ARBA" id="ARBA00019010"/>
    </source>
</evidence>
<dbReference type="Pfam" id="PF02367">
    <property type="entry name" value="TsaE"/>
    <property type="match status" value="1"/>
</dbReference>
<keyword evidence="5" id="KW-0819">tRNA processing</keyword>
<evidence type="ECO:0000313" key="12">
    <source>
        <dbReference type="Proteomes" id="UP000585681"/>
    </source>
</evidence>
<dbReference type="AlphaFoldDB" id="A0A840CDL9"/>
<dbReference type="Gene3D" id="3.40.50.300">
    <property type="entry name" value="P-loop containing nucleotide triphosphate hydrolases"/>
    <property type="match status" value="1"/>
</dbReference>
<evidence type="ECO:0000256" key="8">
    <source>
        <dbReference type="ARBA" id="ARBA00022840"/>
    </source>
</evidence>
<protein>
    <recommendedName>
        <fullName evidence="3">tRNA threonylcarbamoyladenosine biosynthesis protein TsaE</fullName>
    </recommendedName>
    <alternativeName>
        <fullName evidence="10">t(6)A37 threonylcarbamoyladenosine biosynthesis protein TsaE</fullName>
    </alternativeName>
</protein>
<keyword evidence="8" id="KW-0067">ATP-binding</keyword>
<sequence length="169" mass="18266">MSDSPAPFSTNLTLGSEAATANLAQRIAPVLAPGDVLLLEGPIGAGKTHFARALIQFLLARAGTVEDVPSPTFTLVQTYDAGGLEIWHSDLYRLTHVDEVLELGLEEAFETAICLVEWPDRLGDLAPPNALHLRFSQAEAPDARHVCITATDPHWHERLSPLLKANAND</sequence>
<reference evidence="11" key="1">
    <citation type="submission" date="2020-08" db="EMBL/GenBank/DDBJ databases">
        <title>Genomic Encyclopedia of Type Strains, Phase IV (KMG-IV): sequencing the most valuable type-strain genomes for metagenomic binning, comparative biology and taxonomic classification.</title>
        <authorList>
            <person name="Goeker M."/>
        </authorList>
    </citation>
    <scope>NUCLEOTIDE SEQUENCE [LARGE SCALE GENOMIC DNA]</scope>
    <source>
        <strain evidence="11">DSM 105040</strain>
    </source>
</reference>
<keyword evidence="9" id="KW-0460">Magnesium</keyword>
<dbReference type="GO" id="GO:0005737">
    <property type="term" value="C:cytoplasm"/>
    <property type="evidence" value="ECO:0007669"/>
    <property type="project" value="UniProtKB-SubCell"/>
</dbReference>
<evidence type="ECO:0000313" key="11">
    <source>
        <dbReference type="EMBL" id="MBB4021638.1"/>
    </source>
</evidence>
<dbReference type="InterPro" id="IPR003442">
    <property type="entry name" value="T6A_TsaE"/>
</dbReference>
<evidence type="ECO:0000256" key="2">
    <source>
        <dbReference type="ARBA" id="ARBA00007599"/>
    </source>
</evidence>
<evidence type="ECO:0000256" key="5">
    <source>
        <dbReference type="ARBA" id="ARBA00022694"/>
    </source>
</evidence>
<gene>
    <name evidence="11" type="ORF">GGR17_001429</name>
</gene>
<accession>A0A840CDL9</accession>
<evidence type="ECO:0000256" key="6">
    <source>
        <dbReference type="ARBA" id="ARBA00022723"/>
    </source>
</evidence>
<evidence type="ECO:0000256" key="9">
    <source>
        <dbReference type="ARBA" id="ARBA00022842"/>
    </source>
</evidence>
<dbReference type="GO" id="GO:0002949">
    <property type="term" value="P:tRNA threonylcarbamoyladenosine modification"/>
    <property type="evidence" value="ECO:0007669"/>
    <property type="project" value="InterPro"/>
</dbReference>
<dbReference type="GO" id="GO:0046872">
    <property type="term" value="F:metal ion binding"/>
    <property type="evidence" value="ECO:0007669"/>
    <property type="project" value="UniProtKB-KW"/>
</dbReference>
<organism evidence="11 12">
    <name type="scientific">Actibacterium naphthalenivorans</name>
    <dbReference type="NCBI Taxonomy" id="1614693"/>
    <lineage>
        <taxon>Bacteria</taxon>
        <taxon>Pseudomonadati</taxon>
        <taxon>Pseudomonadota</taxon>
        <taxon>Alphaproteobacteria</taxon>
        <taxon>Rhodobacterales</taxon>
        <taxon>Roseobacteraceae</taxon>
        <taxon>Actibacterium</taxon>
    </lineage>
</organism>
<dbReference type="Proteomes" id="UP000585681">
    <property type="component" value="Unassembled WGS sequence"/>
</dbReference>
<dbReference type="RefSeq" id="WP_054537529.1">
    <property type="nucleotide sequence ID" value="NZ_JACIEQ010000001.1"/>
</dbReference>
<dbReference type="PANTHER" id="PTHR33540:SF2">
    <property type="entry name" value="TRNA THREONYLCARBAMOYLADENOSINE BIOSYNTHESIS PROTEIN TSAE"/>
    <property type="match status" value="1"/>
</dbReference>
<dbReference type="InterPro" id="IPR027417">
    <property type="entry name" value="P-loop_NTPase"/>
</dbReference>
<evidence type="ECO:0000256" key="1">
    <source>
        <dbReference type="ARBA" id="ARBA00004496"/>
    </source>
</evidence>
<evidence type="ECO:0000256" key="4">
    <source>
        <dbReference type="ARBA" id="ARBA00022490"/>
    </source>
</evidence>
<keyword evidence="7" id="KW-0547">Nucleotide-binding</keyword>
<name>A0A840CDL9_9RHOB</name>
<evidence type="ECO:0000256" key="10">
    <source>
        <dbReference type="ARBA" id="ARBA00032441"/>
    </source>
</evidence>
<dbReference type="EMBL" id="JACIEQ010000001">
    <property type="protein sequence ID" value="MBB4021638.1"/>
    <property type="molecule type" value="Genomic_DNA"/>
</dbReference>
<dbReference type="NCBIfam" id="TIGR00150">
    <property type="entry name" value="T6A_YjeE"/>
    <property type="match status" value="1"/>
</dbReference>
<comment type="similarity">
    <text evidence="2">Belongs to the TsaE family.</text>
</comment>
<comment type="subcellular location">
    <subcellularLocation>
        <location evidence="1">Cytoplasm</location>
    </subcellularLocation>
</comment>
<keyword evidence="4" id="KW-0963">Cytoplasm</keyword>